<dbReference type="GO" id="GO:0009117">
    <property type="term" value="P:nucleotide metabolic process"/>
    <property type="evidence" value="ECO:0007669"/>
    <property type="project" value="UniProtKB-KW"/>
</dbReference>
<dbReference type="CDD" id="cd00555">
    <property type="entry name" value="Maf"/>
    <property type="match status" value="1"/>
</dbReference>
<dbReference type="RefSeq" id="WP_097030062.1">
    <property type="nucleotide sequence ID" value="NZ_OAOQ01000004.1"/>
</dbReference>
<protein>
    <recommendedName>
        <fullName evidence="4">Nucleoside triphosphate pyrophosphatase</fullName>
        <ecNumber evidence="4">3.6.1.9</ecNumber>
    </recommendedName>
    <alternativeName>
        <fullName evidence="4">Nucleotide pyrophosphatase</fullName>
        <shortName evidence="4">Nucleotide PPase</shortName>
    </alternativeName>
</protein>
<dbReference type="PIRSF" id="PIRSF006305">
    <property type="entry name" value="Maf"/>
    <property type="match status" value="1"/>
</dbReference>
<evidence type="ECO:0000256" key="1">
    <source>
        <dbReference type="ARBA" id="ARBA00001968"/>
    </source>
</evidence>
<keyword evidence="4" id="KW-0963">Cytoplasm</keyword>
<dbReference type="SUPFAM" id="SSF52972">
    <property type="entry name" value="ITPase-like"/>
    <property type="match status" value="1"/>
</dbReference>
<gene>
    <name evidence="5" type="ORF">SAMN05878503_104259</name>
</gene>
<dbReference type="InterPro" id="IPR029001">
    <property type="entry name" value="ITPase-like_fam"/>
</dbReference>
<comment type="function">
    <text evidence="4">Nucleoside triphosphate pyrophosphatase. May have a dual role in cell division arrest and in preventing the incorporation of modified nucleotides into cellular nucleic acids.</text>
</comment>
<proteinExistence type="inferred from homology"/>
<evidence type="ECO:0000256" key="3">
    <source>
        <dbReference type="ARBA" id="ARBA00023080"/>
    </source>
</evidence>
<keyword evidence="2 4" id="KW-0378">Hydrolase</keyword>
<evidence type="ECO:0000256" key="2">
    <source>
        <dbReference type="ARBA" id="ARBA00022801"/>
    </source>
</evidence>
<dbReference type="PANTHER" id="PTHR43213">
    <property type="entry name" value="BIFUNCTIONAL DTTP/UTP PYROPHOSPHATASE/METHYLTRANSFERASE PROTEIN-RELATED"/>
    <property type="match status" value="1"/>
</dbReference>
<dbReference type="Gene3D" id="3.90.950.10">
    <property type="match status" value="1"/>
</dbReference>
<comment type="catalytic activity">
    <reaction evidence="4">
        <text>a 2'-deoxyribonucleoside 5'-triphosphate + H2O = a 2'-deoxyribonucleoside 5'-phosphate + diphosphate + H(+)</text>
        <dbReference type="Rhea" id="RHEA:44644"/>
        <dbReference type="ChEBI" id="CHEBI:15377"/>
        <dbReference type="ChEBI" id="CHEBI:15378"/>
        <dbReference type="ChEBI" id="CHEBI:33019"/>
        <dbReference type="ChEBI" id="CHEBI:61560"/>
        <dbReference type="ChEBI" id="CHEBI:65317"/>
        <dbReference type="EC" id="3.6.1.9"/>
    </reaction>
</comment>
<evidence type="ECO:0000256" key="4">
    <source>
        <dbReference type="HAMAP-Rule" id="MF_00528"/>
    </source>
</evidence>
<comment type="cofactor">
    <cofactor evidence="1 4">
        <name>a divalent metal cation</name>
        <dbReference type="ChEBI" id="CHEBI:60240"/>
    </cofactor>
</comment>
<dbReference type="GO" id="GO:0047429">
    <property type="term" value="F:nucleoside triphosphate diphosphatase activity"/>
    <property type="evidence" value="ECO:0007669"/>
    <property type="project" value="UniProtKB-EC"/>
</dbReference>
<sequence>MRLILASASETRLQLLRAAGLQVEPMPARIDEDGIRAALEAEGALPRDVAGTLAEMKAQKLAERHREALVLGCDQVLAFGPEVWGKAPDPAALRAQLLRLRGQTHRLISALVLYEANRPVWRHADEVRLTMRDFSDDWLDGYIDRNWDAVRHSVGGYHLEAEGVRLFSAVQGDYFTVLGLPLLPLLNYLGQRGFIPT</sequence>
<dbReference type="GO" id="GO:0005737">
    <property type="term" value="C:cytoplasm"/>
    <property type="evidence" value="ECO:0007669"/>
    <property type="project" value="UniProtKB-SubCell"/>
</dbReference>
<comment type="subcellular location">
    <subcellularLocation>
        <location evidence="4">Cytoplasm</location>
    </subcellularLocation>
</comment>
<dbReference type="PANTHER" id="PTHR43213:SF5">
    <property type="entry name" value="BIFUNCTIONAL DTTP_UTP PYROPHOSPHATASE_METHYLTRANSFERASE PROTEIN-RELATED"/>
    <property type="match status" value="1"/>
</dbReference>
<dbReference type="AlphaFoldDB" id="A0A285CQQ5"/>
<organism evidence="5 6">
    <name type="scientific">Cereibacter ovatus</name>
    <dbReference type="NCBI Taxonomy" id="439529"/>
    <lineage>
        <taxon>Bacteria</taxon>
        <taxon>Pseudomonadati</taxon>
        <taxon>Pseudomonadota</taxon>
        <taxon>Alphaproteobacteria</taxon>
        <taxon>Rhodobacterales</taxon>
        <taxon>Paracoccaceae</taxon>
        <taxon>Cereibacter</taxon>
    </lineage>
</organism>
<keyword evidence="3 4" id="KW-0546">Nucleotide metabolism</keyword>
<dbReference type="EMBL" id="OAOQ01000004">
    <property type="protein sequence ID" value="SNX69872.1"/>
    <property type="molecule type" value="Genomic_DNA"/>
</dbReference>
<accession>A0A285CQQ5</accession>
<dbReference type="OrthoDB" id="9813962at2"/>
<dbReference type="HAMAP" id="MF_00528">
    <property type="entry name" value="Maf"/>
    <property type="match status" value="1"/>
</dbReference>
<comment type="similarity">
    <text evidence="4">Belongs to the Maf family.</text>
</comment>
<evidence type="ECO:0000313" key="6">
    <source>
        <dbReference type="Proteomes" id="UP000219467"/>
    </source>
</evidence>
<dbReference type="InterPro" id="IPR003697">
    <property type="entry name" value="Maf-like"/>
</dbReference>
<dbReference type="Proteomes" id="UP000219467">
    <property type="component" value="Unassembled WGS sequence"/>
</dbReference>
<dbReference type="Pfam" id="PF02545">
    <property type="entry name" value="Maf"/>
    <property type="match status" value="1"/>
</dbReference>
<feature type="active site" description="Proton acceptor" evidence="4">
    <location>
        <position position="74"/>
    </location>
</feature>
<comment type="catalytic activity">
    <reaction evidence="4">
        <text>a ribonucleoside 5'-triphosphate + H2O = a ribonucleoside 5'-phosphate + diphosphate + H(+)</text>
        <dbReference type="Rhea" id="RHEA:23996"/>
        <dbReference type="ChEBI" id="CHEBI:15377"/>
        <dbReference type="ChEBI" id="CHEBI:15378"/>
        <dbReference type="ChEBI" id="CHEBI:33019"/>
        <dbReference type="ChEBI" id="CHEBI:58043"/>
        <dbReference type="ChEBI" id="CHEBI:61557"/>
        <dbReference type="EC" id="3.6.1.9"/>
    </reaction>
</comment>
<evidence type="ECO:0000313" key="5">
    <source>
        <dbReference type="EMBL" id="SNX69872.1"/>
    </source>
</evidence>
<dbReference type="EC" id="3.6.1.9" evidence="4"/>
<name>A0A285CQQ5_9RHOB</name>
<reference evidence="6" key="1">
    <citation type="submission" date="2017-08" db="EMBL/GenBank/DDBJ databases">
        <authorList>
            <person name="Varghese N."/>
            <person name="Submissions S."/>
        </authorList>
    </citation>
    <scope>NUCLEOTIDE SEQUENCE [LARGE SCALE GENOMIC DNA]</scope>
    <source>
        <strain evidence="6">JA234</strain>
    </source>
</reference>
<keyword evidence="6" id="KW-1185">Reference proteome</keyword>
<comment type="caution">
    <text evidence="4">Lacks conserved residue(s) required for the propagation of feature annotation.</text>
</comment>